<evidence type="ECO:0000256" key="4">
    <source>
        <dbReference type="ARBA" id="ARBA00023163"/>
    </source>
</evidence>
<feature type="domain" description="RNA polymerase sigma factor 70 region 4 type 2" evidence="6">
    <location>
        <begin position="127"/>
        <end position="176"/>
    </location>
</feature>
<evidence type="ECO:0000259" key="6">
    <source>
        <dbReference type="Pfam" id="PF08281"/>
    </source>
</evidence>
<keyword evidence="4" id="KW-0804">Transcription</keyword>
<dbReference type="InterPro" id="IPR036388">
    <property type="entry name" value="WH-like_DNA-bd_sf"/>
</dbReference>
<comment type="caution">
    <text evidence="7">The sequence shown here is derived from an EMBL/GenBank/DDBJ whole genome shotgun (WGS) entry which is preliminary data.</text>
</comment>
<dbReference type="Proteomes" id="UP001559025">
    <property type="component" value="Unassembled WGS sequence"/>
</dbReference>
<evidence type="ECO:0000259" key="5">
    <source>
        <dbReference type="Pfam" id="PF04542"/>
    </source>
</evidence>
<keyword evidence="2" id="KW-0805">Transcription regulation</keyword>
<evidence type="ECO:0000256" key="1">
    <source>
        <dbReference type="ARBA" id="ARBA00010641"/>
    </source>
</evidence>
<evidence type="ECO:0000256" key="2">
    <source>
        <dbReference type="ARBA" id="ARBA00023015"/>
    </source>
</evidence>
<gene>
    <name evidence="7" type="ORF">V1479_03575</name>
</gene>
<organism evidence="7 8">
    <name type="scientific">Neoaquamicrobium sediminum</name>
    <dbReference type="NCBI Taxonomy" id="1849104"/>
    <lineage>
        <taxon>Bacteria</taxon>
        <taxon>Pseudomonadati</taxon>
        <taxon>Pseudomonadota</taxon>
        <taxon>Alphaproteobacteria</taxon>
        <taxon>Hyphomicrobiales</taxon>
        <taxon>Phyllobacteriaceae</taxon>
        <taxon>Neoaquamicrobium</taxon>
    </lineage>
</organism>
<accession>A0ABV3WNY0</accession>
<dbReference type="Pfam" id="PF04542">
    <property type="entry name" value="Sigma70_r2"/>
    <property type="match status" value="1"/>
</dbReference>
<proteinExistence type="inferred from homology"/>
<dbReference type="SUPFAM" id="SSF88659">
    <property type="entry name" value="Sigma3 and sigma4 domains of RNA polymerase sigma factors"/>
    <property type="match status" value="1"/>
</dbReference>
<dbReference type="InterPro" id="IPR013249">
    <property type="entry name" value="RNA_pol_sigma70_r4_t2"/>
</dbReference>
<dbReference type="InterPro" id="IPR014284">
    <property type="entry name" value="RNA_pol_sigma-70_dom"/>
</dbReference>
<name>A0ABV3WNY0_9HYPH</name>
<dbReference type="InterPro" id="IPR013324">
    <property type="entry name" value="RNA_pol_sigma_r3/r4-like"/>
</dbReference>
<dbReference type="InterPro" id="IPR039425">
    <property type="entry name" value="RNA_pol_sigma-70-like"/>
</dbReference>
<feature type="domain" description="RNA polymerase sigma-70 region 2" evidence="5">
    <location>
        <begin position="32"/>
        <end position="96"/>
    </location>
</feature>
<evidence type="ECO:0000313" key="8">
    <source>
        <dbReference type="Proteomes" id="UP001559025"/>
    </source>
</evidence>
<dbReference type="NCBIfam" id="TIGR02937">
    <property type="entry name" value="sigma70-ECF"/>
    <property type="match status" value="1"/>
</dbReference>
<sequence length="183" mass="20013">MTADNHDDACTLLLGRVAAGERGALAELFKIEAGRLVAVARRIVRRADLAEEAVQEAFVTIWRKATLFDPGRGSGRVWMTTIVRNRALNMIRDGQRMEFVEPQTLAALGDAGGEADLAYEALPAASDLRRCLDQLEPVRRRSIVLAYVGGFTHGEIAGRLKAPIGTVKAWIRRGVIALQECMS</sequence>
<dbReference type="EMBL" id="JAZHFV010000001">
    <property type="protein sequence ID" value="MEX4006368.1"/>
    <property type="molecule type" value="Genomic_DNA"/>
</dbReference>
<keyword evidence="3" id="KW-0731">Sigma factor</keyword>
<dbReference type="Gene3D" id="1.10.10.10">
    <property type="entry name" value="Winged helix-like DNA-binding domain superfamily/Winged helix DNA-binding domain"/>
    <property type="match status" value="1"/>
</dbReference>
<evidence type="ECO:0000256" key="3">
    <source>
        <dbReference type="ARBA" id="ARBA00023082"/>
    </source>
</evidence>
<dbReference type="SUPFAM" id="SSF88946">
    <property type="entry name" value="Sigma2 domain of RNA polymerase sigma factors"/>
    <property type="match status" value="1"/>
</dbReference>
<dbReference type="Pfam" id="PF08281">
    <property type="entry name" value="Sigma70_r4_2"/>
    <property type="match status" value="1"/>
</dbReference>
<evidence type="ECO:0000313" key="7">
    <source>
        <dbReference type="EMBL" id="MEX4006368.1"/>
    </source>
</evidence>
<dbReference type="InterPro" id="IPR007627">
    <property type="entry name" value="RNA_pol_sigma70_r2"/>
</dbReference>
<dbReference type="RefSeq" id="WP_368801697.1">
    <property type="nucleotide sequence ID" value="NZ_JAZHFV010000001.1"/>
</dbReference>
<protein>
    <submittedName>
        <fullName evidence="7">Sigma-70 family RNA polymerase sigma factor</fullName>
    </submittedName>
</protein>
<dbReference type="Gene3D" id="1.10.1740.10">
    <property type="match status" value="1"/>
</dbReference>
<dbReference type="InterPro" id="IPR013325">
    <property type="entry name" value="RNA_pol_sigma_r2"/>
</dbReference>
<comment type="similarity">
    <text evidence="1">Belongs to the sigma-70 factor family. ECF subfamily.</text>
</comment>
<keyword evidence="8" id="KW-1185">Reference proteome</keyword>
<reference evidence="7 8" key="1">
    <citation type="submission" date="2024-01" db="EMBL/GenBank/DDBJ databases">
        <title>New evidence supports the origin of RcGTA from prophage.</title>
        <authorList>
            <person name="Xu Y."/>
            <person name="Liu B."/>
            <person name="Chen F."/>
        </authorList>
    </citation>
    <scope>NUCLEOTIDE SEQUENCE [LARGE SCALE GENOMIC DNA]</scope>
    <source>
        <strain evidence="7 8">CBW1107-2</strain>
    </source>
</reference>
<dbReference type="PANTHER" id="PTHR43133">
    <property type="entry name" value="RNA POLYMERASE ECF-TYPE SIGMA FACTO"/>
    <property type="match status" value="1"/>
</dbReference>
<dbReference type="PANTHER" id="PTHR43133:SF62">
    <property type="entry name" value="RNA POLYMERASE SIGMA FACTOR SIGZ"/>
    <property type="match status" value="1"/>
</dbReference>